<organism evidence="1 2">
    <name type="scientific">Panagrolaimus sp. PS1159</name>
    <dbReference type="NCBI Taxonomy" id="55785"/>
    <lineage>
        <taxon>Eukaryota</taxon>
        <taxon>Metazoa</taxon>
        <taxon>Ecdysozoa</taxon>
        <taxon>Nematoda</taxon>
        <taxon>Chromadorea</taxon>
        <taxon>Rhabditida</taxon>
        <taxon>Tylenchina</taxon>
        <taxon>Panagrolaimomorpha</taxon>
        <taxon>Panagrolaimoidea</taxon>
        <taxon>Panagrolaimidae</taxon>
        <taxon>Panagrolaimus</taxon>
    </lineage>
</organism>
<dbReference type="WBParaSite" id="PS1159_v2.g12132.t1">
    <property type="protein sequence ID" value="PS1159_v2.g12132.t1"/>
    <property type="gene ID" value="PS1159_v2.g12132"/>
</dbReference>
<reference evidence="2" key="1">
    <citation type="submission" date="2022-11" db="UniProtKB">
        <authorList>
            <consortium name="WormBaseParasite"/>
        </authorList>
    </citation>
    <scope>IDENTIFICATION</scope>
</reference>
<protein>
    <submittedName>
        <fullName evidence="2">Cytochrome P450</fullName>
    </submittedName>
</protein>
<name>A0AC35EZ35_9BILA</name>
<evidence type="ECO:0000313" key="2">
    <source>
        <dbReference type="WBParaSite" id="PS1159_v2.g12132.t1"/>
    </source>
</evidence>
<sequence>MLWLLVIFLILGLILFYELYWKRKDLPPGPLPLPLIGNLIQIYYYGLDKCFVQFQKDFGDFHTIWFGSTPVLSINDVPTIYDTMVKDGETYAGREDNPKAMDVIKGGYAGIVFTDGPLWKEQRRFAIKVLKEFGLGRNLMQERVLDEVSHFIKDMKDEIESGNKEIDFQNSLELAVGSIINAILLGYRFGKEKSDEFYTIKKYVSTFIHDLGDPLWKLMEYHPEIYRNIPIFNTVYQKLKRNANNLASFLRLQLYGGLQDMWVAGQETSAKMLTWLSLYLTAFPEIQAKLHKELDEQIGSSRLITLDDKNNLHYTNAVILETQRHCNLGAFNLIRRTLKPVEIRGYKLPVNTLITYASHTVNYDDRYFPNARKFDPERFIDENGKFYTRPEVMPFGLGKRACLGEGLARIELFLFTANIFNQFRLKQVPGKPVSLERIIGALASSKPFVVEVESRF</sequence>
<dbReference type="Proteomes" id="UP000887580">
    <property type="component" value="Unplaced"/>
</dbReference>
<proteinExistence type="predicted"/>
<evidence type="ECO:0000313" key="1">
    <source>
        <dbReference type="Proteomes" id="UP000887580"/>
    </source>
</evidence>
<accession>A0AC35EZ35</accession>